<dbReference type="PANTHER" id="PTHR14167">
    <property type="entry name" value="SH3 DOMAIN-CONTAINING"/>
    <property type="match status" value="1"/>
</dbReference>
<keyword evidence="2" id="KW-0677">Repeat</keyword>
<evidence type="ECO:0000256" key="1">
    <source>
        <dbReference type="ARBA" id="ARBA00022443"/>
    </source>
</evidence>
<dbReference type="SMART" id="SM00326">
    <property type="entry name" value="SH3"/>
    <property type="match status" value="1"/>
</dbReference>
<gene>
    <name evidence="6" type="primary">Sorbs2</name>
    <name evidence="6" type="ORF">CEXT_372761</name>
</gene>
<evidence type="ECO:0000256" key="3">
    <source>
        <dbReference type="PROSITE-ProRule" id="PRU00192"/>
    </source>
</evidence>
<dbReference type="AlphaFoldDB" id="A0AAV4NA78"/>
<evidence type="ECO:0000313" key="6">
    <source>
        <dbReference type="EMBL" id="GIX81729.1"/>
    </source>
</evidence>
<accession>A0AAV4NA78</accession>
<dbReference type="FunFam" id="2.30.30.40:FF:000001">
    <property type="entry name" value="Sorbin and SH3 domain-containing protein 1 isoform 2"/>
    <property type="match status" value="1"/>
</dbReference>
<keyword evidence="7" id="KW-1185">Reference proteome</keyword>
<name>A0AAV4NA78_CAEEX</name>
<dbReference type="EMBL" id="BPLR01003161">
    <property type="protein sequence ID" value="GIX81729.1"/>
    <property type="molecule type" value="Genomic_DNA"/>
</dbReference>
<feature type="domain" description="SH3" evidence="5">
    <location>
        <begin position="1047"/>
        <end position="1106"/>
    </location>
</feature>
<feature type="region of interest" description="Disordered" evidence="4">
    <location>
        <begin position="933"/>
        <end position="1019"/>
    </location>
</feature>
<dbReference type="InterPro" id="IPR050384">
    <property type="entry name" value="Endophilin_SH3RF"/>
</dbReference>
<organism evidence="6 7">
    <name type="scientific">Caerostris extrusa</name>
    <name type="common">Bark spider</name>
    <name type="synonym">Caerostris bankana</name>
    <dbReference type="NCBI Taxonomy" id="172846"/>
    <lineage>
        <taxon>Eukaryota</taxon>
        <taxon>Metazoa</taxon>
        <taxon>Ecdysozoa</taxon>
        <taxon>Arthropoda</taxon>
        <taxon>Chelicerata</taxon>
        <taxon>Arachnida</taxon>
        <taxon>Araneae</taxon>
        <taxon>Araneomorphae</taxon>
        <taxon>Entelegynae</taxon>
        <taxon>Araneoidea</taxon>
        <taxon>Araneidae</taxon>
        <taxon>Caerostris</taxon>
    </lineage>
</organism>
<dbReference type="Proteomes" id="UP001054945">
    <property type="component" value="Unassembled WGS sequence"/>
</dbReference>
<dbReference type="PANTHER" id="PTHR14167:SF116">
    <property type="entry name" value="CAP, ISOFORM AC"/>
    <property type="match status" value="1"/>
</dbReference>
<evidence type="ECO:0000256" key="4">
    <source>
        <dbReference type="SAM" id="MobiDB-lite"/>
    </source>
</evidence>
<dbReference type="Gene3D" id="2.30.30.40">
    <property type="entry name" value="SH3 Domains"/>
    <property type="match status" value="1"/>
</dbReference>
<sequence length="1106" mass="126511">MITILPPLRVLPAPRVDLKPQVVYSTPQNIKKLHCTSDLKPLQLYLKKYGHLLPAKIENSNLRHSFAIKRILYDFHQEIFDNHEIHKNSNMSRKDSKSLDCFIQTPNMKTLGIFENFTNIHHQISNPKECQIKQLHSKNIPNLPNKNGVACRVFDKSEKSYSNTLSNGSIKSKSNLCLNSQNAIVYHEYIASMLGSASKSRNFVRLKNFYSSLESLSYLSSTENKNSHRYQINTVDISWQNFLSRWDQSLDRNLKIRHSSVEDLRRIFQSSKSKKNVHRSKTTFEMSFHYRRLLYTVSVSNLVERYNKIECFKQSKLPLTFNSHKSEFSGKQPHHTHFALEMQRQIASPFGCSVSRWQSDSFPVGKASEKMDHHLSDTSQTCSTTHENMFSNNLNDDHDSNGSSQGVQSKVRFFEDATQRKSKIPAMESSCFIRKSNLARNSSWCDLRQTDDDFASPKYSKLFSPSYLPERAMSCLDLSSMSMDSTTTDPTMDYCDRASSSASFLSSECTTASNDRGIRTGTVSQIRSKLENSLQLSSRTSTAAEFSHSKYCSVPGNLQGVTSNQDRCRHLSSTSFSLSSSRIKSGSVQNLIQKFEPGLRKENSHSQLSLKHGSQRTVNCYDSFLSSFSDKKESRRNICICRNTTNIRISTANEPKISSGMNNFKSKFTSSYNVQGNNKSLWRAFIHQSMKKRIQNLISKFENGEEHTTHGLHGTTSNGPYSHCSTSRHYSTDSTDVLNLGRCAHMSQTERRDSSPTAKKYNLPRIQNSSPRSFVKRADDGRTLMDICAASAHQYQETEVNIHYRSPIRHLEKEYIEEEELRKLQEDAMRKLYEEERRKKQQQELAEIEMRRHSDFFTPSQKSPIPLNRYDNPFESSYLSLMSHSFSRGPPPKTMARALYPFTAQTTRSTRTGLRENTMAWWGFSPSPTWRSSLVRKPTCNPRRPSRERRWSSTTSEHSHRRNSRFSRVKSCSDEEEPGECIGPRTISPKPPASPVFSSLISGSPPKAPEGPTFNTGLRPLQSKPLHVEKSEAKSPLTQSLHIDTYNEPIPYRSLYAYSPQNEDELELREGDTVYVMEKCDDGWYVGTSLRTGLFGTFPGNYVERI</sequence>
<dbReference type="SUPFAM" id="SSF50044">
    <property type="entry name" value="SH3-domain"/>
    <property type="match status" value="1"/>
</dbReference>
<feature type="compositionally biased region" description="Polar residues" evidence="4">
    <location>
        <begin position="717"/>
        <end position="728"/>
    </location>
</feature>
<evidence type="ECO:0000313" key="7">
    <source>
        <dbReference type="Proteomes" id="UP001054945"/>
    </source>
</evidence>
<dbReference type="Pfam" id="PF14604">
    <property type="entry name" value="SH3_9"/>
    <property type="match status" value="1"/>
</dbReference>
<evidence type="ECO:0000259" key="5">
    <source>
        <dbReference type="PROSITE" id="PS50002"/>
    </source>
</evidence>
<protein>
    <recommendedName>
        <fullName evidence="5">SH3 domain-containing protein</fullName>
    </recommendedName>
</protein>
<reference evidence="6 7" key="1">
    <citation type="submission" date="2021-06" db="EMBL/GenBank/DDBJ databases">
        <title>Caerostris extrusa draft genome.</title>
        <authorList>
            <person name="Kono N."/>
            <person name="Arakawa K."/>
        </authorList>
    </citation>
    <scope>NUCLEOTIDE SEQUENCE [LARGE SCALE GENOMIC DNA]</scope>
</reference>
<dbReference type="PROSITE" id="PS50002">
    <property type="entry name" value="SH3"/>
    <property type="match status" value="1"/>
</dbReference>
<dbReference type="InterPro" id="IPR036028">
    <property type="entry name" value="SH3-like_dom_sf"/>
</dbReference>
<comment type="caution">
    <text evidence="6">The sequence shown here is derived from an EMBL/GenBank/DDBJ whole genome shotgun (WGS) entry which is preliminary data.</text>
</comment>
<evidence type="ECO:0000256" key="2">
    <source>
        <dbReference type="ARBA" id="ARBA00022737"/>
    </source>
</evidence>
<keyword evidence="1 3" id="KW-0728">SH3 domain</keyword>
<feature type="region of interest" description="Disordered" evidence="4">
    <location>
        <begin position="386"/>
        <end position="406"/>
    </location>
</feature>
<dbReference type="PRINTS" id="PR00452">
    <property type="entry name" value="SH3DOMAIN"/>
</dbReference>
<proteinExistence type="predicted"/>
<dbReference type="CDD" id="cd11780">
    <property type="entry name" value="SH3_Sorbs_3"/>
    <property type="match status" value="1"/>
</dbReference>
<feature type="region of interest" description="Disordered" evidence="4">
    <location>
        <begin position="706"/>
        <end position="728"/>
    </location>
</feature>
<dbReference type="InterPro" id="IPR001452">
    <property type="entry name" value="SH3_domain"/>
</dbReference>
<feature type="compositionally biased region" description="Basic residues" evidence="4">
    <location>
        <begin position="959"/>
        <end position="968"/>
    </location>
</feature>